<sequence length="198" mass="22091">MMHLVFLHGFNSSPQSLKARETAAYLVQHAPDVTFHCPQLSPHPADALQALETLLVSLPADTVLIGSSLGGFYATWLAEQHGLRAILINPAVRPYHLLSTYPGEQIHPYTGEHYTLTDDDMHTLRAHRAKQISPNRYWVILGSGDEVLDWKEAVRRYDGNRLTVFNGDDHRLARWPECLPDVLARALAAPATEQTVPA</sequence>
<dbReference type="Gene3D" id="3.40.50.1820">
    <property type="entry name" value="alpha/beta hydrolase"/>
    <property type="match status" value="1"/>
</dbReference>
<reference evidence="1 2" key="1">
    <citation type="submission" date="2019-11" db="EMBL/GenBank/DDBJ databases">
        <title>Draft genome sequence of Paludibacterium sp. dN18-1.</title>
        <authorList>
            <person name="Im W.-T."/>
        </authorList>
    </citation>
    <scope>NUCLEOTIDE SEQUENCE [LARGE SCALE GENOMIC DNA]</scope>
    <source>
        <strain evidence="2">dN 18-1</strain>
    </source>
</reference>
<dbReference type="InterPro" id="IPR008886">
    <property type="entry name" value="UPF0227/Esterase_YqiA"/>
</dbReference>
<keyword evidence="1" id="KW-0378">Hydrolase</keyword>
<proteinExistence type="predicted"/>
<protein>
    <submittedName>
        <fullName evidence="1">Alpha/beta fold hydrolase</fullName>
    </submittedName>
</protein>
<dbReference type="Proteomes" id="UP000446658">
    <property type="component" value="Unassembled WGS sequence"/>
</dbReference>
<gene>
    <name evidence="1" type="ORF">GKE73_08085</name>
</gene>
<dbReference type="InterPro" id="IPR029058">
    <property type="entry name" value="AB_hydrolase_fold"/>
</dbReference>
<name>A0A844GBJ3_9NEIS</name>
<evidence type="ECO:0000313" key="1">
    <source>
        <dbReference type="EMBL" id="MTD33132.1"/>
    </source>
</evidence>
<dbReference type="GO" id="GO:0016787">
    <property type="term" value="F:hydrolase activity"/>
    <property type="evidence" value="ECO:0007669"/>
    <property type="project" value="UniProtKB-KW"/>
</dbReference>
<organism evidence="1 2">
    <name type="scientific">Paludibacterium denitrificans</name>
    <dbReference type="NCBI Taxonomy" id="2675226"/>
    <lineage>
        <taxon>Bacteria</taxon>
        <taxon>Pseudomonadati</taxon>
        <taxon>Pseudomonadota</taxon>
        <taxon>Betaproteobacteria</taxon>
        <taxon>Neisseriales</taxon>
        <taxon>Chromobacteriaceae</taxon>
        <taxon>Paludibacterium</taxon>
    </lineage>
</organism>
<keyword evidence="2" id="KW-1185">Reference proteome</keyword>
<dbReference type="AlphaFoldDB" id="A0A844GBJ3"/>
<dbReference type="PANTHER" id="PTHR35602">
    <property type="entry name" value="ESTERASE YQIA-RELATED"/>
    <property type="match status" value="1"/>
</dbReference>
<accession>A0A844GBJ3</accession>
<dbReference type="PANTHER" id="PTHR35602:SF3">
    <property type="entry name" value="ESTERASE YQIA"/>
    <property type="match status" value="1"/>
</dbReference>
<dbReference type="Pfam" id="PF05728">
    <property type="entry name" value="UPF0227"/>
    <property type="match status" value="1"/>
</dbReference>
<dbReference type="EMBL" id="WLYX01000001">
    <property type="protein sequence ID" value="MTD33132.1"/>
    <property type="molecule type" value="Genomic_DNA"/>
</dbReference>
<dbReference type="SUPFAM" id="SSF53474">
    <property type="entry name" value="alpha/beta-Hydrolases"/>
    <property type="match status" value="1"/>
</dbReference>
<comment type="caution">
    <text evidence="1">The sequence shown here is derived from an EMBL/GenBank/DDBJ whole genome shotgun (WGS) entry which is preliminary data.</text>
</comment>
<evidence type="ECO:0000313" key="2">
    <source>
        <dbReference type="Proteomes" id="UP000446658"/>
    </source>
</evidence>